<evidence type="ECO:0000313" key="3">
    <source>
        <dbReference type="EMBL" id="ADL33713.1"/>
    </source>
</evidence>
<evidence type="ECO:0000313" key="4">
    <source>
        <dbReference type="Proteomes" id="UP000001299"/>
    </source>
</evidence>
<feature type="compositionally biased region" description="Basic and acidic residues" evidence="1">
    <location>
        <begin position="827"/>
        <end position="838"/>
    </location>
</feature>
<feature type="compositionally biased region" description="Acidic residues" evidence="1">
    <location>
        <begin position="249"/>
        <end position="277"/>
    </location>
</feature>
<feature type="compositionally biased region" description="Basic and acidic residues" evidence="1">
    <location>
        <begin position="771"/>
        <end position="781"/>
    </location>
</feature>
<proteinExistence type="predicted"/>
<evidence type="ECO:0008006" key="5">
    <source>
        <dbReference type="Google" id="ProtNLM"/>
    </source>
</evidence>
<dbReference type="EMBL" id="CP001810">
    <property type="protein sequence ID" value="ADL33713.1"/>
    <property type="molecule type" value="Genomic_DNA"/>
</dbReference>
<feature type="signal peptide" evidence="2">
    <location>
        <begin position="1"/>
        <end position="32"/>
    </location>
</feature>
<feature type="chain" id="PRO_5003139903" description="Microbial collagenase" evidence="2">
    <location>
        <begin position="33"/>
        <end position="874"/>
    </location>
</feature>
<feature type="region of interest" description="Disordered" evidence="1">
    <location>
        <begin position="699"/>
        <end position="722"/>
    </location>
</feature>
<dbReference type="eggNOG" id="ENOG5033U63">
    <property type="taxonomic scope" value="Bacteria"/>
</dbReference>
<feature type="compositionally biased region" description="Acidic residues" evidence="1">
    <location>
        <begin position="710"/>
        <end position="722"/>
    </location>
</feature>
<keyword evidence="2" id="KW-0732">Signal</keyword>
<evidence type="ECO:0000256" key="1">
    <source>
        <dbReference type="SAM" id="MobiDB-lite"/>
    </source>
</evidence>
<dbReference type="STRING" id="515622.bpr_I0971"/>
<feature type="region of interest" description="Disordered" evidence="1">
    <location>
        <begin position="230"/>
        <end position="277"/>
    </location>
</feature>
<protein>
    <recommendedName>
        <fullName evidence="5">Microbial collagenase</fullName>
    </recommendedName>
</protein>
<sequence>MNYNHRNFTKKISFLLVALLIGFNTFSLTTRAAEPTIQLSTRNTVSNATSLENTEGKTTVADLRIDELEEPTSGKLLDNFAKVRTSQGFFWNIPVIWLDEAGEISSLCIPGKKYAPIFAFYIPDNYIVIGPNGSSTFSVKLPDFVEKLYAEKRFLSVVNPLSGITYITTPSVVRILGSERGAGIFNSPELKNYTSIAKMSSMSDLVAVGNAISSDIQQSAEELSDSWYAQNNYDSESGNPGTSANQDEGSQDGEWDDEDEEPLDGGDDDDPDEPDEPQVDLVAIHCSQNVIDELGRDIVSNFLNLIMNVVEPQAVYWLKESFSSYGEGAANNALGKEIGLYIYDSRFKNDPDKDKNGVLAYVSSKMTTDEEGDSIYGYYVAVNTESLYEKAEDGSYELKADEIDNLNNTLVHEMMHAFMDDYTRTGMEGYSNVAFDYTADENKFPTWFIEGSATSVDNVYAYRNDIFCAMHTDSEDALSDYTIDSLLEYYKNYNDEEYGSPSIDSTNKYYDSTKNAASAYVSGYLACLYLADLAVNKGYVQDITTSRSTDEEGNVSFSSFAIKGGFDAILGRLHDGYSLDSIITDISDGKYTSTESFQNAFLTGTYNEESRNYENYDDSATFCVDFLNYLNRVSKDLTGDSENVAFANGSILLDFSTELKSPFSGELPDDMPQQSIFTIADSCDHVTSTVDNDVAWHSAGVKGPAVPDNDQNDEIDSASEDEGQIAARISEIVDTSGTSDEAVASNSIDMAKEISEDASSDIDIEKEIATEAQDEASKESSSESGDEQEESATDNNENKVVEDAQCTPTVTNDQTNITDTKFPVSNENRDESVPEDPKPQLPDESQEDNNDNESDGSNDDEANESEEKQEESSE</sequence>
<dbReference type="HOGENOM" id="CLU_328649_0_0_9"/>
<feature type="compositionally biased region" description="Acidic residues" evidence="1">
    <location>
        <begin position="844"/>
        <end position="874"/>
    </location>
</feature>
<dbReference type="AlphaFoldDB" id="E0S1N8"/>
<feature type="compositionally biased region" description="Polar residues" evidence="1">
    <location>
        <begin position="230"/>
        <end position="246"/>
    </location>
</feature>
<feature type="compositionally biased region" description="Polar residues" evidence="1">
    <location>
        <begin position="806"/>
        <end position="826"/>
    </location>
</feature>
<dbReference type="Proteomes" id="UP000001299">
    <property type="component" value="Chromosome 1"/>
</dbReference>
<reference evidence="3 4" key="1">
    <citation type="journal article" date="2010" name="PLoS ONE">
        <title>The glycobiome of the rumen bacterium Butyrivibrio proteoclasticus B316(T) highlights adaptation to a polysaccharide-rich environment.</title>
        <authorList>
            <person name="Kelly W.J."/>
            <person name="Leahy S.C."/>
            <person name="Altermann E."/>
            <person name="Yeoman C.J."/>
            <person name="Dunne J.C."/>
            <person name="Kong Z."/>
            <person name="Pacheco D.M."/>
            <person name="Li D."/>
            <person name="Noel S.J."/>
            <person name="Moon C.D."/>
            <person name="Cookson A.L."/>
            <person name="Attwood G.T."/>
        </authorList>
    </citation>
    <scope>NUCLEOTIDE SEQUENCE [LARGE SCALE GENOMIC DNA]</scope>
    <source>
        <strain evidence="4">ATCC 51982 / DSM 14932 / B316</strain>
    </source>
</reference>
<gene>
    <name evidence="3" type="ordered locus">bpr_I0971</name>
</gene>
<keyword evidence="4" id="KW-1185">Reference proteome</keyword>
<evidence type="ECO:0000256" key="2">
    <source>
        <dbReference type="SAM" id="SignalP"/>
    </source>
</evidence>
<dbReference type="KEGG" id="bpb:bpr_I0971"/>
<name>E0S1N8_BUTPB</name>
<dbReference type="RefSeq" id="WP_013280369.1">
    <property type="nucleotide sequence ID" value="NC_014387.1"/>
</dbReference>
<organism evidence="3 4">
    <name type="scientific">Butyrivibrio proteoclasticus (strain ATCC 51982 / DSM 14932 / B316)</name>
    <name type="common">Clostridium proteoclasticum</name>
    <dbReference type="NCBI Taxonomy" id="515622"/>
    <lineage>
        <taxon>Bacteria</taxon>
        <taxon>Bacillati</taxon>
        <taxon>Bacillota</taxon>
        <taxon>Clostridia</taxon>
        <taxon>Lachnospirales</taxon>
        <taxon>Lachnospiraceae</taxon>
        <taxon>Butyrivibrio</taxon>
    </lineage>
</organism>
<feature type="region of interest" description="Disordered" evidence="1">
    <location>
        <begin position="771"/>
        <end position="874"/>
    </location>
</feature>
<accession>E0S1N8</accession>